<dbReference type="Proteomes" id="UP000290482">
    <property type="component" value="Chromosome"/>
</dbReference>
<keyword evidence="1" id="KW-0418">Kinase</keyword>
<proteinExistence type="predicted"/>
<dbReference type="KEGG" id="mob:NCTC10112_00120"/>
<protein>
    <submittedName>
        <fullName evidence="1">Thiamine kinase</fullName>
    </submittedName>
</protein>
<keyword evidence="2" id="KW-1185">Reference proteome</keyword>
<gene>
    <name evidence="1" type="ORF">NCTC10112_00120</name>
</gene>
<dbReference type="AlphaFoldDB" id="A0A448ZVP9"/>
<dbReference type="GO" id="GO:0016301">
    <property type="term" value="F:kinase activity"/>
    <property type="evidence" value="ECO:0007669"/>
    <property type="project" value="UniProtKB-KW"/>
</dbReference>
<keyword evidence="1" id="KW-0808">Transferase</keyword>
<dbReference type="InterPro" id="IPR011009">
    <property type="entry name" value="Kinase-like_dom_sf"/>
</dbReference>
<reference evidence="1 2" key="1">
    <citation type="submission" date="2019-01" db="EMBL/GenBank/DDBJ databases">
        <authorList>
            <consortium name="Pathogen Informatics"/>
        </authorList>
    </citation>
    <scope>NUCLEOTIDE SEQUENCE [LARGE SCALE GENOMIC DNA]</scope>
    <source>
        <strain evidence="1 2">NCTC10112</strain>
    </source>
</reference>
<evidence type="ECO:0000313" key="2">
    <source>
        <dbReference type="Proteomes" id="UP000290482"/>
    </source>
</evidence>
<dbReference type="EMBL" id="LR214940">
    <property type="protein sequence ID" value="VEU55232.1"/>
    <property type="molecule type" value="Genomic_DNA"/>
</dbReference>
<dbReference type="Pfam" id="PF01633">
    <property type="entry name" value="Choline_kinase"/>
    <property type="match status" value="1"/>
</dbReference>
<dbReference type="PANTHER" id="PTHR40086">
    <property type="entry name" value="PHOSPHOTRANSFERASE YTMP-RELATED"/>
    <property type="match status" value="1"/>
</dbReference>
<organism evidence="1 2">
    <name type="scientific">Metamycoplasma orale</name>
    <name type="common">Mycoplasma orale</name>
    <dbReference type="NCBI Taxonomy" id="2121"/>
    <lineage>
        <taxon>Bacteria</taxon>
        <taxon>Bacillati</taxon>
        <taxon>Mycoplasmatota</taxon>
        <taxon>Mycoplasmoidales</taxon>
        <taxon>Metamycoplasmataceae</taxon>
        <taxon>Metamycoplasma</taxon>
    </lineage>
</organism>
<evidence type="ECO:0000313" key="1">
    <source>
        <dbReference type="EMBL" id="VEU55232.1"/>
    </source>
</evidence>
<accession>A0A448ZVP9</accession>
<sequence length="250" mass="29982">MELLENQGFTNKTFRNKEKNTFIKQKFYDSFNHKIDYKILNVFKFSPKVLEDNKDILETEWIEGKTLGPSDKTKERLEKIGKMLITIHNSKLQFPKQNDLSRRFKTYLAKIKKLNKKVPIVSKYYKKINLFLKNIDTSAPCHNDLWLFNMIEDKNKNIFLVDWEYASMGDVHFDLAYFIESSELTKEEEKIFLKAYGDDYEEKYLLIHKILVNALIVLWVNKHAVNPFPDTLYNSKIEKYMKEYLEKYKN</sequence>
<name>A0A448ZVP9_METOS</name>
<dbReference type="InterPro" id="IPR052077">
    <property type="entry name" value="CcrZ_PhaseVar_Mediator"/>
</dbReference>
<dbReference type="Gene3D" id="3.90.1200.10">
    <property type="match status" value="1"/>
</dbReference>
<dbReference type="PANTHER" id="PTHR40086:SF1">
    <property type="entry name" value="CELL CYCLE REGULATOR CCRZ"/>
    <property type="match status" value="1"/>
</dbReference>
<dbReference type="SUPFAM" id="SSF56112">
    <property type="entry name" value="Protein kinase-like (PK-like)"/>
    <property type="match status" value="1"/>
</dbReference>